<evidence type="ECO:0000256" key="9">
    <source>
        <dbReference type="SAM" id="MobiDB-lite"/>
    </source>
</evidence>
<dbReference type="RefSeq" id="WP_184098731.1">
    <property type="nucleotide sequence ID" value="NZ_JACIJH010000008.1"/>
</dbReference>
<dbReference type="AlphaFoldDB" id="A0A7W9B6G3"/>
<evidence type="ECO:0000256" key="2">
    <source>
        <dbReference type="ARBA" id="ARBA00012479"/>
    </source>
</evidence>
<dbReference type="SUPFAM" id="SSF53474">
    <property type="entry name" value="alpha/beta-Hydrolases"/>
    <property type="match status" value="1"/>
</dbReference>
<dbReference type="EC" id="3.1.2.12" evidence="2 6"/>
<comment type="similarity">
    <text evidence="1 8">Belongs to the esterase D family.</text>
</comment>
<dbReference type="InterPro" id="IPR029058">
    <property type="entry name" value="AB_hydrolase_fold"/>
</dbReference>
<feature type="compositionally biased region" description="Polar residues" evidence="9">
    <location>
        <begin position="1"/>
        <end position="13"/>
    </location>
</feature>
<reference evidence="10 11" key="1">
    <citation type="submission" date="2020-08" db="EMBL/GenBank/DDBJ databases">
        <title>Genomic Encyclopedia of Type Strains, Phase IV (KMG-IV): sequencing the most valuable type-strain genomes for metagenomic binning, comparative biology and taxonomic classification.</title>
        <authorList>
            <person name="Goeker M."/>
        </authorList>
    </citation>
    <scope>NUCLEOTIDE SEQUENCE [LARGE SCALE GENOMIC DNA]</scope>
    <source>
        <strain evidence="10 11">DSM 27163</strain>
    </source>
</reference>
<feature type="region of interest" description="Disordered" evidence="9">
    <location>
        <begin position="1"/>
        <end position="23"/>
    </location>
</feature>
<keyword evidence="11" id="KW-1185">Reference proteome</keyword>
<keyword evidence="4 8" id="KW-0378">Hydrolase</keyword>
<evidence type="ECO:0000313" key="11">
    <source>
        <dbReference type="Proteomes" id="UP000537161"/>
    </source>
</evidence>
<dbReference type="Proteomes" id="UP000537161">
    <property type="component" value="Unassembled WGS sequence"/>
</dbReference>
<dbReference type="GO" id="GO:0005829">
    <property type="term" value="C:cytosol"/>
    <property type="evidence" value="ECO:0007669"/>
    <property type="project" value="TreeGrafter"/>
</dbReference>
<dbReference type="GO" id="GO:0046294">
    <property type="term" value="P:formaldehyde catabolic process"/>
    <property type="evidence" value="ECO:0007669"/>
    <property type="project" value="InterPro"/>
</dbReference>
<feature type="active site" description="Charge relay system" evidence="7">
    <location>
        <position position="227"/>
    </location>
</feature>
<evidence type="ECO:0000313" key="10">
    <source>
        <dbReference type="EMBL" id="MBB5707140.1"/>
    </source>
</evidence>
<evidence type="ECO:0000256" key="6">
    <source>
        <dbReference type="NCBIfam" id="TIGR02821"/>
    </source>
</evidence>
<keyword evidence="3 8" id="KW-0719">Serine esterase</keyword>
<dbReference type="PANTHER" id="PTHR10061">
    <property type="entry name" value="S-FORMYLGLUTATHIONE HYDROLASE"/>
    <property type="match status" value="1"/>
</dbReference>
<feature type="active site" description="Charge relay system" evidence="7">
    <location>
        <position position="260"/>
    </location>
</feature>
<dbReference type="FunFam" id="3.40.50.1820:FF:000002">
    <property type="entry name" value="S-formylglutathione hydrolase"/>
    <property type="match status" value="1"/>
</dbReference>
<evidence type="ECO:0000256" key="5">
    <source>
        <dbReference type="ARBA" id="ARBA00047590"/>
    </source>
</evidence>
<name>A0A7W9B6G3_9SPHN</name>
<dbReference type="InterPro" id="IPR000801">
    <property type="entry name" value="Esterase-like"/>
</dbReference>
<comment type="caution">
    <text evidence="10">The sequence shown here is derived from an EMBL/GenBank/DDBJ whole genome shotgun (WGS) entry which is preliminary data.</text>
</comment>
<dbReference type="Gene3D" id="3.40.50.1820">
    <property type="entry name" value="alpha/beta hydrolase"/>
    <property type="match status" value="1"/>
</dbReference>
<evidence type="ECO:0000256" key="7">
    <source>
        <dbReference type="PIRSR" id="PIRSR614186-1"/>
    </source>
</evidence>
<feature type="active site" description="Charge relay system" evidence="7">
    <location>
        <position position="151"/>
    </location>
</feature>
<evidence type="ECO:0000256" key="8">
    <source>
        <dbReference type="RuleBase" id="RU363068"/>
    </source>
</evidence>
<comment type="function">
    <text evidence="8">Serine hydrolase involved in the detoxification of formaldehyde.</text>
</comment>
<protein>
    <recommendedName>
        <fullName evidence="2 6">S-formylglutathione hydrolase</fullName>
        <ecNumber evidence="2 6">3.1.2.12</ecNumber>
    </recommendedName>
</protein>
<dbReference type="InterPro" id="IPR014186">
    <property type="entry name" value="S-formylglutathione_hydrol"/>
</dbReference>
<dbReference type="NCBIfam" id="TIGR02821">
    <property type="entry name" value="fghA_ester_D"/>
    <property type="match status" value="1"/>
</dbReference>
<evidence type="ECO:0000256" key="4">
    <source>
        <dbReference type="ARBA" id="ARBA00022801"/>
    </source>
</evidence>
<gene>
    <name evidence="10" type="ORF">FHR21_002503</name>
</gene>
<organism evidence="10 11">
    <name type="scientific">Sphingopyxis panaciterrulae</name>
    <dbReference type="NCBI Taxonomy" id="462372"/>
    <lineage>
        <taxon>Bacteria</taxon>
        <taxon>Pseudomonadati</taxon>
        <taxon>Pseudomonadota</taxon>
        <taxon>Alphaproteobacteria</taxon>
        <taxon>Sphingomonadales</taxon>
        <taxon>Sphingomonadaceae</taxon>
        <taxon>Sphingopyxis</taxon>
    </lineage>
</organism>
<evidence type="ECO:0000256" key="1">
    <source>
        <dbReference type="ARBA" id="ARBA00005622"/>
    </source>
</evidence>
<sequence length="282" mass="30671">MTLETVSTNRSHGGTQGVYRHRSDTTGTDMSFAVFVPDHEAGAKLPVLWYLSGLTCTHANVTEKGEYRAACAEHGVIFVAPDTSPRGEGVPDDPDGAWDFGLGAGFYVDATAEPWAQHYRMRSYIEDELPSLILRDFPAADLTRQGITGHSMGGHGALTVALRTPDRFRSVSAFSPIVAPTQCPWGEKALTGYLGEDREAWGAYDACALIAAGARLPDLLVDQGDADTFLAGQLKTELLVEACERAGQKATIRMQPGYDHSYYFISTFMAEHVAWHAERLKG</sequence>
<accession>A0A7W9B6G3</accession>
<comment type="catalytic activity">
    <reaction evidence="5 8">
        <text>S-formylglutathione + H2O = formate + glutathione + H(+)</text>
        <dbReference type="Rhea" id="RHEA:14961"/>
        <dbReference type="ChEBI" id="CHEBI:15377"/>
        <dbReference type="ChEBI" id="CHEBI:15378"/>
        <dbReference type="ChEBI" id="CHEBI:15740"/>
        <dbReference type="ChEBI" id="CHEBI:57688"/>
        <dbReference type="ChEBI" id="CHEBI:57925"/>
        <dbReference type="EC" id="3.1.2.12"/>
    </reaction>
</comment>
<dbReference type="GO" id="GO:0052689">
    <property type="term" value="F:carboxylic ester hydrolase activity"/>
    <property type="evidence" value="ECO:0007669"/>
    <property type="project" value="UniProtKB-KW"/>
</dbReference>
<proteinExistence type="inferred from homology"/>
<dbReference type="GO" id="GO:0018738">
    <property type="term" value="F:S-formylglutathione hydrolase activity"/>
    <property type="evidence" value="ECO:0007669"/>
    <property type="project" value="UniProtKB-UniRule"/>
</dbReference>
<evidence type="ECO:0000256" key="3">
    <source>
        <dbReference type="ARBA" id="ARBA00022487"/>
    </source>
</evidence>
<dbReference type="EMBL" id="JACIJH010000008">
    <property type="protein sequence ID" value="MBB5707140.1"/>
    <property type="molecule type" value="Genomic_DNA"/>
</dbReference>
<dbReference type="PANTHER" id="PTHR10061:SF0">
    <property type="entry name" value="S-FORMYLGLUTATHIONE HYDROLASE"/>
    <property type="match status" value="1"/>
</dbReference>
<dbReference type="Pfam" id="PF00756">
    <property type="entry name" value="Esterase"/>
    <property type="match status" value="1"/>
</dbReference>